<dbReference type="InterPro" id="IPR017441">
    <property type="entry name" value="Protein_kinase_ATP_BS"/>
</dbReference>
<dbReference type="SMART" id="SM00220">
    <property type="entry name" value="S_TKc"/>
    <property type="match status" value="1"/>
</dbReference>
<feature type="domain" description="AGC-kinase C-terminal" evidence="14">
    <location>
        <begin position="264"/>
        <end position="338"/>
    </location>
</feature>
<dbReference type="EMBL" id="CM000605">
    <property type="protein sequence ID" value="EEC51206.1"/>
    <property type="molecule type" value="Genomic_DNA"/>
</dbReference>
<evidence type="ECO:0000313" key="16">
    <source>
        <dbReference type="Proteomes" id="UP000000759"/>
    </source>
</evidence>
<evidence type="ECO:0000256" key="12">
    <source>
        <dbReference type="RuleBase" id="RU000304"/>
    </source>
</evidence>
<dbReference type="InterPro" id="IPR008271">
    <property type="entry name" value="Ser/Thr_kinase_AS"/>
</dbReference>
<keyword evidence="6 11" id="KW-0547">Nucleotide-binding</keyword>
<dbReference type="PANTHER" id="PTHR24351">
    <property type="entry name" value="RIBOSOMAL PROTEIN S6 KINASE"/>
    <property type="match status" value="1"/>
</dbReference>
<dbReference type="PROSITE" id="PS00108">
    <property type="entry name" value="PROTEIN_KINASE_ST"/>
    <property type="match status" value="1"/>
</dbReference>
<protein>
    <recommendedName>
        <fullName evidence="2">non-specific serine/threonine protein kinase</fullName>
        <ecNumber evidence="2">2.7.11.1</ecNumber>
    </recommendedName>
</protein>
<feature type="domain" description="Protein kinase" evidence="13">
    <location>
        <begin position="5"/>
        <end position="263"/>
    </location>
</feature>
<dbReference type="Pfam" id="PF00433">
    <property type="entry name" value="Pkinase_C"/>
    <property type="match status" value="1"/>
</dbReference>
<keyword evidence="3 12" id="KW-0723">Serine/threonine-protein kinase</keyword>
<evidence type="ECO:0000256" key="6">
    <source>
        <dbReference type="ARBA" id="ARBA00022741"/>
    </source>
</evidence>
<dbReference type="GO" id="GO:0004674">
    <property type="term" value="F:protein serine/threonine kinase activity"/>
    <property type="evidence" value="ECO:0007669"/>
    <property type="project" value="UniProtKB-KW"/>
</dbReference>
<dbReference type="PaxDb" id="2850-Phatr8996"/>
<dbReference type="GO" id="GO:0005524">
    <property type="term" value="F:ATP binding"/>
    <property type="evidence" value="ECO:0007669"/>
    <property type="project" value="UniProtKB-UniRule"/>
</dbReference>
<dbReference type="InParanoid" id="B7FPN1"/>
<evidence type="ECO:0000259" key="13">
    <source>
        <dbReference type="PROSITE" id="PS50011"/>
    </source>
</evidence>
<evidence type="ECO:0000256" key="1">
    <source>
        <dbReference type="ARBA" id="ARBA00009903"/>
    </source>
</evidence>
<comment type="similarity">
    <text evidence="1">Belongs to the protein kinase superfamily. AGC Ser/Thr protein kinase family.</text>
</comment>
<proteinExistence type="inferred from homology"/>
<evidence type="ECO:0000256" key="4">
    <source>
        <dbReference type="ARBA" id="ARBA00022553"/>
    </source>
</evidence>
<keyword evidence="8 11" id="KW-0067">ATP-binding</keyword>
<evidence type="ECO:0000256" key="7">
    <source>
        <dbReference type="ARBA" id="ARBA00022777"/>
    </source>
</evidence>
<dbReference type="Gene3D" id="3.30.200.20">
    <property type="entry name" value="Phosphorylase Kinase, domain 1"/>
    <property type="match status" value="1"/>
</dbReference>
<dbReference type="Pfam" id="PF00069">
    <property type="entry name" value="Pkinase"/>
    <property type="match status" value="1"/>
</dbReference>
<reference evidence="16" key="2">
    <citation type="submission" date="2008-08" db="EMBL/GenBank/DDBJ databases">
        <authorList>
            <consortium name="Diatom Consortium"/>
            <person name="Grigoriev I."/>
            <person name="Grimwood J."/>
            <person name="Kuo A."/>
            <person name="Otillar R.P."/>
            <person name="Salamov A."/>
            <person name="Detter J.C."/>
            <person name="Lindquist E."/>
            <person name="Shapiro H."/>
            <person name="Lucas S."/>
            <person name="Glavina del Rio T."/>
            <person name="Pitluck S."/>
            <person name="Rokhsar D."/>
            <person name="Bowler C."/>
        </authorList>
    </citation>
    <scope>GENOME REANNOTATION</scope>
    <source>
        <strain evidence="16">CCAP 1055/1</strain>
    </source>
</reference>
<dbReference type="InterPro" id="IPR000961">
    <property type="entry name" value="AGC-kinase_C"/>
</dbReference>
<dbReference type="KEGG" id="pti:PHATRDRAFT_8996"/>
<dbReference type="FunFam" id="3.30.200.20:FF:000524">
    <property type="entry name" value="Non-specific serine/threonine protein kinase"/>
    <property type="match status" value="1"/>
</dbReference>
<keyword evidence="4" id="KW-0597">Phosphoprotein</keyword>
<evidence type="ECO:0000259" key="14">
    <source>
        <dbReference type="PROSITE" id="PS51285"/>
    </source>
</evidence>
<feature type="binding site" evidence="11">
    <location>
        <position position="34"/>
    </location>
    <ligand>
        <name>ATP</name>
        <dbReference type="ChEBI" id="CHEBI:30616"/>
    </ligand>
</feature>
<dbReference type="InterPro" id="IPR011009">
    <property type="entry name" value="Kinase-like_dom_sf"/>
</dbReference>
<dbReference type="FunCoup" id="B7FPN1">
    <property type="interactions" value="47"/>
</dbReference>
<dbReference type="GeneID" id="7196423"/>
<dbReference type="Proteomes" id="UP000000759">
    <property type="component" value="Chromosome 1"/>
</dbReference>
<dbReference type="SMART" id="SM00133">
    <property type="entry name" value="S_TK_X"/>
    <property type="match status" value="1"/>
</dbReference>
<dbReference type="FunFam" id="1.10.510.10:FF:000008">
    <property type="entry name" value="Non-specific serine/threonine protein kinase"/>
    <property type="match status" value="1"/>
</dbReference>
<dbReference type="RefSeq" id="XP_002176743.1">
    <property type="nucleotide sequence ID" value="XM_002176707.1"/>
</dbReference>
<dbReference type="Gene3D" id="1.10.510.10">
    <property type="entry name" value="Transferase(Phosphotransferase) domain 1"/>
    <property type="match status" value="1"/>
</dbReference>
<dbReference type="PROSITE" id="PS51285">
    <property type="entry name" value="AGC_KINASE_CTER"/>
    <property type="match status" value="1"/>
</dbReference>
<keyword evidence="16" id="KW-1185">Reference proteome</keyword>
<evidence type="ECO:0000313" key="15">
    <source>
        <dbReference type="EMBL" id="EEC51206.1"/>
    </source>
</evidence>
<dbReference type="AlphaFoldDB" id="B7FPN1"/>
<evidence type="ECO:0000256" key="10">
    <source>
        <dbReference type="ARBA" id="ARBA00048679"/>
    </source>
</evidence>
<keyword evidence="5" id="KW-0808">Transferase</keyword>
<organism evidence="15 16">
    <name type="scientific">Phaeodactylum tricornutum (strain CCAP 1055/1)</name>
    <dbReference type="NCBI Taxonomy" id="556484"/>
    <lineage>
        <taxon>Eukaryota</taxon>
        <taxon>Sar</taxon>
        <taxon>Stramenopiles</taxon>
        <taxon>Ochrophyta</taxon>
        <taxon>Bacillariophyta</taxon>
        <taxon>Bacillariophyceae</taxon>
        <taxon>Bacillariophycidae</taxon>
        <taxon>Naviculales</taxon>
        <taxon>Phaeodactylaceae</taxon>
        <taxon>Phaeodactylum</taxon>
    </lineage>
</organism>
<evidence type="ECO:0000256" key="3">
    <source>
        <dbReference type="ARBA" id="ARBA00022527"/>
    </source>
</evidence>
<dbReference type="PROSITE" id="PS00107">
    <property type="entry name" value="PROTEIN_KINASE_ATP"/>
    <property type="match status" value="1"/>
</dbReference>
<dbReference type="SUPFAM" id="SSF56112">
    <property type="entry name" value="Protein kinase-like (PK-like)"/>
    <property type="match status" value="1"/>
</dbReference>
<dbReference type="InterPro" id="IPR000719">
    <property type="entry name" value="Prot_kinase_dom"/>
</dbReference>
<evidence type="ECO:0000256" key="5">
    <source>
        <dbReference type="ARBA" id="ARBA00022679"/>
    </source>
</evidence>
<keyword evidence="7" id="KW-0418">Kinase</keyword>
<evidence type="ECO:0000256" key="8">
    <source>
        <dbReference type="ARBA" id="ARBA00022840"/>
    </source>
</evidence>
<comment type="catalytic activity">
    <reaction evidence="9">
        <text>L-threonyl-[protein] + ATP = O-phospho-L-threonyl-[protein] + ADP + H(+)</text>
        <dbReference type="Rhea" id="RHEA:46608"/>
        <dbReference type="Rhea" id="RHEA-COMP:11060"/>
        <dbReference type="Rhea" id="RHEA-COMP:11605"/>
        <dbReference type="ChEBI" id="CHEBI:15378"/>
        <dbReference type="ChEBI" id="CHEBI:30013"/>
        <dbReference type="ChEBI" id="CHEBI:30616"/>
        <dbReference type="ChEBI" id="CHEBI:61977"/>
        <dbReference type="ChEBI" id="CHEBI:456216"/>
        <dbReference type="EC" id="2.7.11.1"/>
    </reaction>
</comment>
<dbReference type="EC" id="2.7.11.1" evidence="2"/>
<accession>B7FPN1</accession>
<feature type="non-terminal residue" evidence="15">
    <location>
        <position position="1"/>
    </location>
</feature>
<reference evidence="15 16" key="1">
    <citation type="journal article" date="2008" name="Nature">
        <title>The Phaeodactylum genome reveals the evolutionary history of diatom genomes.</title>
        <authorList>
            <person name="Bowler C."/>
            <person name="Allen A.E."/>
            <person name="Badger J.H."/>
            <person name="Grimwood J."/>
            <person name="Jabbari K."/>
            <person name="Kuo A."/>
            <person name="Maheswari U."/>
            <person name="Martens C."/>
            <person name="Maumus F."/>
            <person name="Otillar R.P."/>
            <person name="Rayko E."/>
            <person name="Salamov A."/>
            <person name="Vandepoele K."/>
            <person name="Beszteri B."/>
            <person name="Gruber A."/>
            <person name="Heijde M."/>
            <person name="Katinka M."/>
            <person name="Mock T."/>
            <person name="Valentin K."/>
            <person name="Verret F."/>
            <person name="Berges J.A."/>
            <person name="Brownlee C."/>
            <person name="Cadoret J.P."/>
            <person name="Chiovitti A."/>
            <person name="Choi C.J."/>
            <person name="Coesel S."/>
            <person name="De Martino A."/>
            <person name="Detter J.C."/>
            <person name="Durkin C."/>
            <person name="Falciatore A."/>
            <person name="Fournet J."/>
            <person name="Haruta M."/>
            <person name="Huysman M.J."/>
            <person name="Jenkins B.D."/>
            <person name="Jiroutova K."/>
            <person name="Jorgensen R.E."/>
            <person name="Joubert Y."/>
            <person name="Kaplan A."/>
            <person name="Kroger N."/>
            <person name="Kroth P.G."/>
            <person name="La Roche J."/>
            <person name="Lindquist E."/>
            <person name="Lommer M."/>
            <person name="Martin-Jezequel V."/>
            <person name="Lopez P.J."/>
            <person name="Lucas S."/>
            <person name="Mangogna M."/>
            <person name="McGinnis K."/>
            <person name="Medlin L.K."/>
            <person name="Montsant A."/>
            <person name="Oudot-Le Secq M.P."/>
            <person name="Napoli C."/>
            <person name="Obornik M."/>
            <person name="Parker M.S."/>
            <person name="Petit J.L."/>
            <person name="Porcel B.M."/>
            <person name="Poulsen N."/>
            <person name="Robison M."/>
            <person name="Rychlewski L."/>
            <person name="Rynearson T.A."/>
            <person name="Schmutz J."/>
            <person name="Shapiro H."/>
            <person name="Siaut M."/>
            <person name="Stanley M."/>
            <person name="Sussman M.R."/>
            <person name="Taylor A.R."/>
            <person name="Vardi A."/>
            <person name="von Dassow P."/>
            <person name="Vyverman W."/>
            <person name="Willis A."/>
            <person name="Wyrwicz L.S."/>
            <person name="Rokhsar D.S."/>
            <person name="Weissenbach J."/>
            <person name="Armbrust E.V."/>
            <person name="Green B.R."/>
            <person name="Van de Peer Y."/>
            <person name="Grigoriev I.V."/>
        </authorList>
    </citation>
    <scope>NUCLEOTIDE SEQUENCE [LARGE SCALE GENOMIC DNA]</scope>
    <source>
        <strain evidence="15 16">CCAP 1055/1</strain>
    </source>
</reference>
<name>B7FPN1_PHATC</name>
<dbReference type="STRING" id="556484.B7FPN1"/>
<evidence type="ECO:0000256" key="2">
    <source>
        <dbReference type="ARBA" id="ARBA00012513"/>
    </source>
</evidence>
<dbReference type="eggNOG" id="KOG0690">
    <property type="taxonomic scope" value="Eukaryota"/>
</dbReference>
<dbReference type="PROSITE" id="PS50011">
    <property type="entry name" value="PROTEIN_KINASE_DOM"/>
    <property type="match status" value="1"/>
</dbReference>
<comment type="catalytic activity">
    <reaction evidence="10">
        <text>L-seryl-[protein] + ATP = O-phospho-L-seryl-[protein] + ADP + H(+)</text>
        <dbReference type="Rhea" id="RHEA:17989"/>
        <dbReference type="Rhea" id="RHEA-COMP:9863"/>
        <dbReference type="Rhea" id="RHEA-COMP:11604"/>
        <dbReference type="ChEBI" id="CHEBI:15378"/>
        <dbReference type="ChEBI" id="CHEBI:29999"/>
        <dbReference type="ChEBI" id="CHEBI:30616"/>
        <dbReference type="ChEBI" id="CHEBI:83421"/>
        <dbReference type="ChEBI" id="CHEBI:456216"/>
        <dbReference type="EC" id="2.7.11.1"/>
    </reaction>
</comment>
<dbReference type="OrthoDB" id="63267at2759"/>
<evidence type="ECO:0000256" key="9">
    <source>
        <dbReference type="ARBA" id="ARBA00047899"/>
    </source>
</evidence>
<evidence type="ECO:0000256" key="11">
    <source>
        <dbReference type="PROSITE-ProRule" id="PRU10141"/>
    </source>
</evidence>
<gene>
    <name evidence="15" type="ORF">PHATRDRAFT_8996</name>
</gene>
<sequence>RLDSFKMIRVIGKGSFGKVFLVNEKKTNHIYALKVLRKDNIIRRNQVEHTKTERSVLGYVRHPFIVGMNMAFQSKDKLYFVLDFCAGGELFFHLGKLGKFPEPRARFYAAEILTALNYVHSLDIVYRDLKPENVLLTAQGHIRLTDFGLSKEGISNSSSGAHSFCGTPEYLAPEILSRQGHGRAVDWWSLGALLYEMLTGLPPFYCQDRDKLFHKIQSSDLLYPASVSCYAKRVLQGLLTKDPEKRLGSGKTDATEIKCHIFFEEIDWDKLARGEILPPWRPEISGNLDTSQFDKEFTNMPVFSPPSMQRNHVFGATPSDSHFEGFTYTDRGVLRGYEAKAGR</sequence>
<dbReference type="InterPro" id="IPR017892">
    <property type="entry name" value="Pkinase_C"/>
</dbReference>